<reference evidence="7" key="1">
    <citation type="submission" date="2021-04" db="EMBL/GenBank/DDBJ databases">
        <title>Draft genome assembly of strain Phenylobacterium sp. 20VBR1 using MiniION and Illumina platforms.</title>
        <authorList>
            <person name="Thomas F.A."/>
            <person name="Krishnan K.P."/>
            <person name="Sinha R.K."/>
        </authorList>
    </citation>
    <scope>NUCLEOTIDE SEQUENCE</scope>
    <source>
        <strain evidence="7">20VBR1</strain>
    </source>
</reference>
<gene>
    <name evidence="7" type="ORF">JKL49_04635</name>
</gene>
<dbReference type="RefSeq" id="WP_215338540.1">
    <property type="nucleotide sequence ID" value="NZ_JAGSGD010000001.1"/>
</dbReference>
<dbReference type="CDD" id="cd00408">
    <property type="entry name" value="DHDPS-like"/>
    <property type="match status" value="1"/>
</dbReference>
<keyword evidence="2" id="KW-0704">Schiff base</keyword>
<sequence length="325" mass="35115">MDATRREALVGAAAVAAMAGTAGRALAAPNLGSPVKTLFWTASVTPCDKNLKFDPGAFRDILAWFKHCGADGVVVLGTSGEFPSFSVAERRQIAETALKDKNGLNVIIGPGTSNIAETIELAKHAEDHGADGLLVIPPFYYNDPATEGLTRYYSMLFDKVRVPINLYHIPGTSEAPISLELIKSLSSYPNLAGIKDSSGKVDGYKAFVEAFPDLNMRTGTNNNLEQAFDHGMGAILADGNVFTKLCADVFTAWRAKQDYKPALEKLRTVQRDMRGMGINSYGPMKYALSLQMGGPQTYQRPPHLDVTPEQKAAIKSALDKIKDMA</sequence>
<evidence type="ECO:0000313" key="7">
    <source>
        <dbReference type="EMBL" id="MBR7618667.1"/>
    </source>
</evidence>
<dbReference type="PROSITE" id="PS51318">
    <property type="entry name" value="TAT"/>
    <property type="match status" value="1"/>
</dbReference>
<dbReference type="PRINTS" id="PR00146">
    <property type="entry name" value="DHPICSNTHASE"/>
</dbReference>
<comment type="similarity">
    <text evidence="3">Belongs to the DapA family.</text>
</comment>
<accession>A0A941CZA9</accession>
<keyword evidence="8" id="KW-1185">Reference proteome</keyword>
<name>A0A941CZA9_9CAUL</name>
<feature type="chain" id="PRO_5037958067" evidence="6">
    <location>
        <begin position="28"/>
        <end position="325"/>
    </location>
</feature>
<dbReference type="EMBL" id="JAGSGD010000001">
    <property type="protein sequence ID" value="MBR7618667.1"/>
    <property type="molecule type" value="Genomic_DNA"/>
</dbReference>
<evidence type="ECO:0000256" key="5">
    <source>
        <dbReference type="PIRSR" id="PIRSR001365-2"/>
    </source>
</evidence>
<dbReference type="AlphaFoldDB" id="A0A941CZA9"/>
<proteinExistence type="inferred from homology"/>
<dbReference type="PIRSF" id="PIRSF001365">
    <property type="entry name" value="DHDPS"/>
    <property type="match status" value="1"/>
</dbReference>
<dbReference type="InterPro" id="IPR020625">
    <property type="entry name" value="Schiff_base-form_aldolases_AS"/>
</dbReference>
<evidence type="ECO:0000256" key="6">
    <source>
        <dbReference type="SAM" id="SignalP"/>
    </source>
</evidence>
<evidence type="ECO:0000256" key="3">
    <source>
        <dbReference type="PIRNR" id="PIRNR001365"/>
    </source>
</evidence>
<dbReference type="GO" id="GO:0008840">
    <property type="term" value="F:4-hydroxy-tetrahydrodipicolinate synthase activity"/>
    <property type="evidence" value="ECO:0007669"/>
    <property type="project" value="TreeGrafter"/>
</dbReference>
<dbReference type="SMART" id="SM01130">
    <property type="entry name" value="DHDPS"/>
    <property type="match status" value="1"/>
</dbReference>
<keyword evidence="6" id="KW-0732">Signal</keyword>
<dbReference type="PANTHER" id="PTHR12128:SF67">
    <property type="entry name" value="BLR3884 PROTEIN"/>
    <property type="match status" value="1"/>
</dbReference>
<comment type="caution">
    <text evidence="7">The sequence shown here is derived from an EMBL/GenBank/DDBJ whole genome shotgun (WGS) entry which is preliminary data.</text>
</comment>
<dbReference type="PROSITE" id="PS00666">
    <property type="entry name" value="DHDPS_2"/>
    <property type="match status" value="1"/>
</dbReference>
<evidence type="ECO:0000256" key="2">
    <source>
        <dbReference type="ARBA" id="ARBA00023270"/>
    </source>
</evidence>
<keyword evidence="1 3" id="KW-0456">Lyase</keyword>
<feature type="active site" description="Proton donor/acceptor" evidence="4">
    <location>
        <position position="167"/>
    </location>
</feature>
<evidence type="ECO:0000313" key="8">
    <source>
        <dbReference type="Proteomes" id="UP000622580"/>
    </source>
</evidence>
<feature type="binding site" evidence="5">
    <location>
        <position position="235"/>
    </location>
    <ligand>
        <name>pyruvate</name>
        <dbReference type="ChEBI" id="CHEBI:15361"/>
    </ligand>
</feature>
<organism evidence="7 8">
    <name type="scientific">Phenylobacterium glaciei</name>
    <dbReference type="NCBI Taxonomy" id="2803784"/>
    <lineage>
        <taxon>Bacteria</taxon>
        <taxon>Pseudomonadati</taxon>
        <taxon>Pseudomonadota</taxon>
        <taxon>Alphaproteobacteria</taxon>
        <taxon>Caulobacterales</taxon>
        <taxon>Caulobacteraceae</taxon>
        <taxon>Phenylobacterium</taxon>
    </lineage>
</organism>
<dbReference type="InterPro" id="IPR006311">
    <property type="entry name" value="TAT_signal"/>
</dbReference>
<feature type="active site" description="Schiff-base intermediate with substrate" evidence="4">
    <location>
        <position position="195"/>
    </location>
</feature>
<dbReference type="InterPro" id="IPR002220">
    <property type="entry name" value="DapA-like"/>
</dbReference>
<dbReference type="InterPro" id="IPR013785">
    <property type="entry name" value="Aldolase_TIM"/>
</dbReference>
<dbReference type="Proteomes" id="UP000622580">
    <property type="component" value="Unassembled WGS sequence"/>
</dbReference>
<protein>
    <submittedName>
        <fullName evidence="7">Dihydrodipicolinate synthase family protein</fullName>
    </submittedName>
</protein>
<dbReference type="SUPFAM" id="SSF51569">
    <property type="entry name" value="Aldolase"/>
    <property type="match status" value="1"/>
</dbReference>
<evidence type="ECO:0000256" key="4">
    <source>
        <dbReference type="PIRSR" id="PIRSR001365-1"/>
    </source>
</evidence>
<dbReference type="Gene3D" id="3.20.20.70">
    <property type="entry name" value="Aldolase class I"/>
    <property type="match status" value="1"/>
</dbReference>
<evidence type="ECO:0000256" key="1">
    <source>
        <dbReference type="ARBA" id="ARBA00023239"/>
    </source>
</evidence>
<dbReference type="Pfam" id="PF00701">
    <property type="entry name" value="DHDPS"/>
    <property type="match status" value="1"/>
</dbReference>
<dbReference type="PANTHER" id="PTHR12128">
    <property type="entry name" value="DIHYDRODIPICOLINATE SYNTHASE"/>
    <property type="match status" value="1"/>
</dbReference>
<feature type="signal peptide" evidence="6">
    <location>
        <begin position="1"/>
        <end position="27"/>
    </location>
</feature>